<evidence type="ECO:0000313" key="1">
    <source>
        <dbReference type="EMBL" id="MQL89363.1"/>
    </source>
</evidence>
<gene>
    <name evidence="1" type="ORF">Taro_021932</name>
</gene>
<proteinExistence type="predicted"/>
<sequence length="134" mass="14773">MADRRDWGGGGDDPEESTQRMIERIWESLTDIRARMDQQAPVPLVAVPPGDGEVVHVAPVLPRVEVRARRTFLDRRPVQSRAVAVQGRYLQLRSSSPSSVVLCSLVSCLFSSVVPRGMPQALVLLFSFCGNLAM</sequence>
<organism evidence="1 2">
    <name type="scientific">Colocasia esculenta</name>
    <name type="common">Wild taro</name>
    <name type="synonym">Arum esculentum</name>
    <dbReference type="NCBI Taxonomy" id="4460"/>
    <lineage>
        <taxon>Eukaryota</taxon>
        <taxon>Viridiplantae</taxon>
        <taxon>Streptophyta</taxon>
        <taxon>Embryophyta</taxon>
        <taxon>Tracheophyta</taxon>
        <taxon>Spermatophyta</taxon>
        <taxon>Magnoliopsida</taxon>
        <taxon>Liliopsida</taxon>
        <taxon>Araceae</taxon>
        <taxon>Aroideae</taxon>
        <taxon>Colocasieae</taxon>
        <taxon>Colocasia</taxon>
    </lineage>
</organism>
<evidence type="ECO:0000313" key="2">
    <source>
        <dbReference type="Proteomes" id="UP000652761"/>
    </source>
</evidence>
<protein>
    <submittedName>
        <fullName evidence="1">Uncharacterized protein</fullName>
    </submittedName>
</protein>
<reference evidence="1" key="1">
    <citation type="submission" date="2017-07" db="EMBL/GenBank/DDBJ databases">
        <title>Taro Niue Genome Assembly and Annotation.</title>
        <authorList>
            <person name="Atibalentja N."/>
            <person name="Keating K."/>
            <person name="Fields C.J."/>
        </authorList>
    </citation>
    <scope>NUCLEOTIDE SEQUENCE</scope>
    <source>
        <strain evidence="1">Niue_2</strain>
        <tissue evidence="1">Leaf</tissue>
    </source>
</reference>
<dbReference type="AlphaFoldDB" id="A0A843V9S0"/>
<comment type="caution">
    <text evidence="1">The sequence shown here is derived from an EMBL/GenBank/DDBJ whole genome shotgun (WGS) entry which is preliminary data.</text>
</comment>
<dbReference type="EMBL" id="NMUH01001142">
    <property type="protein sequence ID" value="MQL89363.1"/>
    <property type="molecule type" value="Genomic_DNA"/>
</dbReference>
<accession>A0A843V9S0</accession>
<dbReference type="Proteomes" id="UP000652761">
    <property type="component" value="Unassembled WGS sequence"/>
</dbReference>
<name>A0A843V9S0_COLES</name>
<keyword evidence="2" id="KW-1185">Reference proteome</keyword>